<dbReference type="EMBL" id="CP041150">
    <property type="protein sequence ID" value="QDF71533.1"/>
    <property type="molecule type" value="Genomic_DNA"/>
</dbReference>
<dbReference type="Gene3D" id="1.10.287.1060">
    <property type="entry name" value="ESAT-6-like"/>
    <property type="match status" value="1"/>
</dbReference>
<dbReference type="Pfam" id="PF06013">
    <property type="entry name" value="WXG100"/>
    <property type="match status" value="1"/>
</dbReference>
<evidence type="ECO:0000313" key="1">
    <source>
        <dbReference type="EMBL" id="QDF71533.1"/>
    </source>
</evidence>
<evidence type="ECO:0000313" key="2">
    <source>
        <dbReference type="Proteomes" id="UP000317728"/>
    </source>
</evidence>
<dbReference type="InterPro" id="IPR010310">
    <property type="entry name" value="T7SS_ESAT-6-like"/>
</dbReference>
<dbReference type="SUPFAM" id="SSF140453">
    <property type="entry name" value="EsxAB dimer-like"/>
    <property type="match status" value="1"/>
</dbReference>
<dbReference type="InterPro" id="IPR036689">
    <property type="entry name" value="ESAT-6-like_sf"/>
</dbReference>
<dbReference type="Proteomes" id="UP000317728">
    <property type="component" value="Chromosome"/>
</dbReference>
<sequence length="99" mass="10421">MAVPGGGSGDVLYLQYAGVIGSAKDIDDANTAIKTAFDRLKAEGDEVIDGSWIGTAADKLDEGWQQWQQGIHKIVNALDHETGLVVKAATALKHASESL</sequence>
<proteinExistence type="predicted"/>
<name>A0AB73U5R9_MYCCH</name>
<reference evidence="1 2" key="1">
    <citation type="submission" date="2019-06" db="EMBL/GenBank/DDBJ databases">
        <title>Whole geneome sequnce of Mycobacteroides chelonae M77 isolated from bovine milk from Meghalaya, India.</title>
        <authorList>
            <person name="Vise E."/>
            <person name="Das S."/>
            <person name="Garg A."/>
            <person name="Ghatak S."/>
            <person name="Shakuntala I."/>
            <person name="Milton A.A.P."/>
            <person name="Karam A."/>
            <person name="Sanjukta R."/>
            <person name="Puro K."/>
            <person name="Sen A."/>
        </authorList>
    </citation>
    <scope>NUCLEOTIDE SEQUENCE [LARGE SCALE GENOMIC DNA]</scope>
    <source>
        <strain evidence="1 2">M77</strain>
    </source>
</reference>
<protein>
    <submittedName>
        <fullName evidence="1">WXG100 family type VII secretion target</fullName>
    </submittedName>
</protein>
<organism evidence="1 2">
    <name type="scientific">Mycobacteroides chelonae</name>
    <name type="common">Mycobacterium chelonae</name>
    <dbReference type="NCBI Taxonomy" id="1774"/>
    <lineage>
        <taxon>Bacteria</taxon>
        <taxon>Bacillati</taxon>
        <taxon>Actinomycetota</taxon>
        <taxon>Actinomycetes</taxon>
        <taxon>Mycobacteriales</taxon>
        <taxon>Mycobacteriaceae</taxon>
        <taxon>Mycobacteroides</taxon>
    </lineage>
</organism>
<gene>
    <name evidence="1" type="ORF">FJK96_16145</name>
</gene>
<dbReference type="RefSeq" id="WP_075908689.1">
    <property type="nucleotide sequence ID" value="NZ_CP041150.1"/>
</dbReference>
<dbReference type="AlphaFoldDB" id="A0AB73U5R9"/>
<accession>A0AB73U5R9</accession>